<name>A0A387FSM0_9HYPH</name>
<dbReference type="AlphaFoldDB" id="A0A387FSM0"/>
<dbReference type="EMBL" id="CP032695">
    <property type="protein sequence ID" value="AYG62250.1"/>
    <property type="molecule type" value="Genomic_DNA"/>
</dbReference>
<dbReference type="KEGG" id="rjg:CCGE525_25900"/>
<evidence type="ECO:0000313" key="1">
    <source>
        <dbReference type="EMBL" id="AYG62250.1"/>
    </source>
</evidence>
<evidence type="ECO:0000313" key="2">
    <source>
        <dbReference type="Proteomes" id="UP000282195"/>
    </source>
</evidence>
<proteinExistence type="predicted"/>
<keyword evidence="1" id="KW-0614">Plasmid</keyword>
<keyword evidence="2" id="KW-1185">Reference proteome</keyword>
<protein>
    <submittedName>
        <fullName evidence="1">Uncharacterized protein</fullName>
    </submittedName>
</protein>
<dbReference type="Proteomes" id="UP000282195">
    <property type="component" value="Plasmid pRCCGE525c"/>
</dbReference>
<sequence length="149" mass="15814">MVPNVGAGSLEKLISDSWEYHDKDGERVARDLEAAAEKTIAPSDLGPFLHLSTHTIGEHIGDWTRALGLGKRVLDGHIPTFETAKACGQLYVAAVLAGDLITAAESELSYLKAASDDFGAALLDMRFMLAGALVGSKRPSEASRLPGPR</sequence>
<gene>
    <name evidence="1" type="ORF">CCGE525_25900</name>
</gene>
<dbReference type="RefSeq" id="WP_120707182.1">
    <property type="nucleotide sequence ID" value="NZ_CP032695.1"/>
</dbReference>
<accession>A0A387FSM0</accession>
<dbReference type="OrthoDB" id="5885326at2"/>
<reference evidence="1 2" key="1">
    <citation type="submission" date="2018-10" db="EMBL/GenBank/DDBJ databases">
        <title>Rhizobium etli, R. leguminosarum and a new Rhizobium genospecies from Phaseolus dumosus.</title>
        <authorList>
            <person name="Ramirez-Puebla S.T."/>
            <person name="Rogel-Hernandez M.A."/>
            <person name="Guerrero G."/>
            <person name="Ormeno-Orrillo E."/>
            <person name="Martinez-Romero J.C."/>
            <person name="Negrete-Yankelevich S."/>
            <person name="Martinez-Romero E."/>
        </authorList>
    </citation>
    <scope>NUCLEOTIDE SEQUENCE [LARGE SCALE GENOMIC DNA]</scope>
    <source>
        <strain evidence="1 2">CCGE525</strain>
        <plasmid evidence="2">prccge525c</plasmid>
    </source>
</reference>
<geneLocation type="plasmid" evidence="2">
    <name>prccge525c</name>
</geneLocation>
<organism evidence="1 2">
    <name type="scientific">Rhizobium jaguaris</name>
    <dbReference type="NCBI Taxonomy" id="1312183"/>
    <lineage>
        <taxon>Bacteria</taxon>
        <taxon>Pseudomonadati</taxon>
        <taxon>Pseudomonadota</taxon>
        <taxon>Alphaproteobacteria</taxon>
        <taxon>Hyphomicrobiales</taxon>
        <taxon>Rhizobiaceae</taxon>
        <taxon>Rhizobium/Agrobacterium group</taxon>
        <taxon>Rhizobium</taxon>
    </lineage>
</organism>